<gene>
    <name evidence="1" type="ORF">Cboi02_000279500</name>
</gene>
<protein>
    <submittedName>
        <fullName evidence="1">Unnamed protein product</fullName>
    </submittedName>
</protein>
<name>A0A9W6SZ01_CANBO</name>
<proteinExistence type="predicted"/>
<evidence type="ECO:0000313" key="1">
    <source>
        <dbReference type="EMBL" id="GME70314.1"/>
    </source>
</evidence>
<dbReference type="Proteomes" id="UP001165120">
    <property type="component" value="Unassembled WGS sequence"/>
</dbReference>
<accession>A0A9W6SZ01</accession>
<reference evidence="1" key="1">
    <citation type="submission" date="2023-04" db="EMBL/GenBank/DDBJ databases">
        <title>Candida boidinii NBRC 10035.</title>
        <authorList>
            <person name="Ichikawa N."/>
            <person name="Sato H."/>
            <person name="Tonouchi N."/>
        </authorList>
    </citation>
    <scope>NUCLEOTIDE SEQUENCE</scope>
    <source>
        <strain evidence="1">NBRC 10035</strain>
    </source>
</reference>
<sequence>MFEDIFIEDRNYQVSSFYNIDNLNCTKNIVLVKNCLELSLKIQNRNIIHLRKLKDNSMLNFGENLSSRADNESFSDTSYSKYRSRFFTSLVLFDSGNSSKYKFMDKSNKSILFSIIATIILLKNSLAINRISNNDNTINMGTQYSYYFSINFNDELFNSLNTNLNNLVLLYKEFSTFSIFENFENILFNYDLSLTDIFSQMISCLFIKNSLLFKTDLDITVEKNVIENSKTLSHLIRQFLELFNNNSTEFQKLVEFLKTHPTPIKPSKIQNGNVEIFLGDYIHWISSN</sequence>
<evidence type="ECO:0000313" key="2">
    <source>
        <dbReference type="Proteomes" id="UP001165120"/>
    </source>
</evidence>
<dbReference type="EMBL" id="BSXN01000879">
    <property type="protein sequence ID" value="GME70314.1"/>
    <property type="molecule type" value="Genomic_DNA"/>
</dbReference>
<dbReference type="AlphaFoldDB" id="A0A9W6SZ01"/>
<comment type="caution">
    <text evidence="1">The sequence shown here is derived from an EMBL/GenBank/DDBJ whole genome shotgun (WGS) entry which is preliminary data.</text>
</comment>
<keyword evidence="2" id="KW-1185">Reference proteome</keyword>
<organism evidence="1 2">
    <name type="scientific">Candida boidinii</name>
    <name type="common">Yeast</name>
    <dbReference type="NCBI Taxonomy" id="5477"/>
    <lineage>
        <taxon>Eukaryota</taxon>
        <taxon>Fungi</taxon>
        <taxon>Dikarya</taxon>
        <taxon>Ascomycota</taxon>
        <taxon>Saccharomycotina</taxon>
        <taxon>Pichiomycetes</taxon>
        <taxon>Pichiales</taxon>
        <taxon>Pichiaceae</taxon>
        <taxon>Ogataea</taxon>
        <taxon>Ogataea/Candida clade</taxon>
    </lineage>
</organism>